<dbReference type="SMART" id="SM00004">
    <property type="entry name" value="NL"/>
    <property type="match status" value="2"/>
</dbReference>
<feature type="compositionally biased region" description="Basic and acidic residues" evidence="10">
    <location>
        <begin position="393"/>
        <end position="414"/>
    </location>
</feature>
<evidence type="ECO:0000313" key="14">
    <source>
        <dbReference type="EMBL" id="KAL2084424.1"/>
    </source>
</evidence>
<comment type="caution">
    <text evidence="14">The sequence shown here is derived from an EMBL/GenBank/DDBJ whole genome shotgun (WGS) entry which is preliminary data.</text>
</comment>
<dbReference type="GO" id="GO:0012505">
    <property type="term" value="C:endomembrane system"/>
    <property type="evidence" value="ECO:0007669"/>
    <property type="project" value="UniProtKB-SubCell"/>
</dbReference>
<feature type="repeat" description="ANK" evidence="9">
    <location>
        <begin position="525"/>
        <end position="557"/>
    </location>
</feature>
<dbReference type="InterPro" id="IPR002110">
    <property type="entry name" value="Ankyrin_rpt"/>
</dbReference>
<dbReference type="Gene3D" id="1.25.40.20">
    <property type="entry name" value="Ankyrin repeat-containing domain"/>
    <property type="match status" value="1"/>
</dbReference>
<feature type="signal peptide" evidence="12">
    <location>
        <begin position="1"/>
        <end position="20"/>
    </location>
</feature>
<evidence type="ECO:0000256" key="2">
    <source>
        <dbReference type="ARBA" id="ARBA00022737"/>
    </source>
</evidence>
<gene>
    <name evidence="14" type="ORF">ACEWY4_019942</name>
</gene>
<evidence type="ECO:0000256" key="11">
    <source>
        <dbReference type="SAM" id="Phobius"/>
    </source>
</evidence>
<dbReference type="Gene3D" id="3.30.300.320">
    <property type="match status" value="1"/>
</dbReference>
<dbReference type="PROSITE" id="PS50258">
    <property type="entry name" value="LNR"/>
    <property type="match status" value="1"/>
</dbReference>
<feature type="region of interest" description="Disordered" evidence="10">
    <location>
        <begin position="294"/>
        <end position="452"/>
    </location>
</feature>
<comment type="subcellular location">
    <subcellularLocation>
        <location evidence="8">Endomembrane system</location>
        <topology evidence="8">Single-pass type I membrane protein</topology>
    </subcellularLocation>
</comment>
<dbReference type="SUPFAM" id="SSF90193">
    <property type="entry name" value="Notch domain"/>
    <property type="match status" value="2"/>
</dbReference>
<evidence type="ECO:0000313" key="15">
    <source>
        <dbReference type="Proteomes" id="UP001591681"/>
    </source>
</evidence>
<dbReference type="Pfam" id="PF12796">
    <property type="entry name" value="Ank_2"/>
    <property type="match status" value="1"/>
</dbReference>
<keyword evidence="4 9" id="KW-0040">ANK repeat</keyword>
<evidence type="ECO:0000256" key="9">
    <source>
        <dbReference type="PROSITE-ProRule" id="PRU00023"/>
    </source>
</evidence>
<dbReference type="PRINTS" id="PR01983">
    <property type="entry name" value="NOTCH"/>
</dbReference>
<reference evidence="14 15" key="1">
    <citation type="submission" date="2024-09" db="EMBL/GenBank/DDBJ databases">
        <title>A chromosome-level genome assembly of Gray's grenadier anchovy, Coilia grayii.</title>
        <authorList>
            <person name="Fu Z."/>
        </authorList>
    </citation>
    <scope>NUCLEOTIDE SEQUENCE [LARGE SCALE GENOMIC DNA]</scope>
    <source>
        <strain evidence="14">G4</strain>
        <tissue evidence="14">Muscle</tissue>
    </source>
</reference>
<keyword evidence="5 11" id="KW-0472">Membrane</keyword>
<keyword evidence="12" id="KW-0732">Signal</keyword>
<dbReference type="InterPro" id="IPR036770">
    <property type="entry name" value="Ankyrin_rpt-contain_sf"/>
</dbReference>
<feature type="compositionally biased region" description="Polar residues" evidence="10">
    <location>
        <begin position="437"/>
        <end position="451"/>
    </location>
</feature>
<evidence type="ECO:0000256" key="3">
    <source>
        <dbReference type="ARBA" id="ARBA00022989"/>
    </source>
</evidence>
<feature type="region of interest" description="Disordered" evidence="10">
    <location>
        <begin position="673"/>
        <end position="715"/>
    </location>
</feature>
<evidence type="ECO:0000256" key="1">
    <source>
        <dbReference type="ARBA" id="ARBA00022692"/>
    </source>
</evidence>
<feature type="repeat" description="ANK" evidence="9">
    <location>
        <begin position="492"/>
        <end position="524"/>
    </location>
</feature>
<keyword evidence="3 11" id="KW-1133">Transmembrane helix</keyword>
<feature type="chain" id="PRO_5044755244" description="LNR domain-containing protein" evidence="12">
    <location>
        <begin position="21"/>
        <end position="808"/>
    </location>
</feature>
<evidence type="ECO:0000256" key="7">
    <source>
        <dbReference type="ARBA" id="ARBA00023180"/>
    </source>
</evidence>
<keyword evidence="7" id="KW-0325">Glycoprotein</keyword>
<dbReference type="PANTHER" id="PTHR24173">
    <property type="entry name" value="ANKYRIN REPEAT CONTAINING"/>
    <property type="match status" value="1"/>
</dbReference>
<proteinExistence type="predicted"/>
<dbReference type="AlphaFoldDB" id="A0ABD1JB69"/>
<evidence type="ECO:0000256" key="8">
    <source>
        <dbReference type="ARBA" id="ARBA00046288"/>
    </source>
</evidence>
<dbReference type="PROSITE" id="PS50088">
    <property type="entry name" value="ANK_REPEAT"/>
    <property type="match status" value="2"/>
</dbReference>
<name>A0ABD1JB69_9TELE</name>
<feature type="compositionally biased region" description="Basic and acidic residues" evidence="10">
    <location>
        <begin position="363"/>
        <end position="380"/>
    </location>
</feature>
<feature type="domain" description="LNR" evidence="13">
    <location>
        <begin position="69"/>
        <end position="102"/>
    </location>
</feature>
<dbReference type="SUPFAM" id="SSF48403">
    <property type="entry name" value="Ankyrin repeat"/>
    <property type="match status" value="1"/>
</dbReference>
<feature type="compositionally biased region" description="Basic and acidic residues" evidence="10">
    <location>
        <begin position="297"/>
        <end position="306"/>
    </location>
</feature>
<keyword evidence="6" id="KW-1015">Disulfide bond</keyword>
<evidence type="ECO:0000256" key="4">
    <source>
        <dbReference type="ARBA" id="ARBA00023043"/>
    </source>
</evidence>
<dbReference type="SMART" id="SM00248">
    <property type="entry name" value="ANK"/>
    <property type="match status" value="4"/>
</dbReference>
<evidence type="ECO:0000259" key="13">
    <source>
        <dbReference type="PROSITE" id="PS50258"/>
    </source>
</evidence>
<keyword evidence="15" id="KW-1185">Reference proteome</keyword>
<dbReference type="InterPro" id="IPR011656">
    <property type="entry name" value="Notch_NODP_dom"/>
</dbReference>
<feature type="transmembrane region" description="Helical" evidence="11">
    <location>
        <begin position="260"/>
        <end position="286"/>
    </location>
</feature>
<evidence type="ECO:0000256" key="12">
    <source>
        <dbReference type="SAM" id="SignalP"/>
    </source>
</evidence>
<dbReference type="Pfam" id="PF00066">
    <property type="entry name" value="Notch"/>
    <property type="match status" value="2"/>
</dbReference>
<evidence type="ECO:0000256" key="5">
    <source>
        <dbReference type="ARBA" id="ARBA00023136"/>
    </source>
</evidence>
<dbReference type="Proteomes" id="UP001591681">
    <property type="component" value="Unassembled WGS sequence"/>
</dbReference>
<sequence>MQLSGRVALLLCWWTTLGQASSPSDPWAQCNSKSCESKFADGTCNRECAEPECLRDGFDCIKDEDKGHCKPGHVHYCKNHYDDSHCDHGCNNAPCGWDGSDCHYDPIWAKGTLIVHTRIPYARGGTFQNNSLLWSLSILLKTTVKLRGRAPLHPSSDLLNLQPQQLTDLLKPTAPASSEGSLLFLQVDNKPCKQQAEPTCFPFAQGAGRFLQARMAAGRTPSARLPDVEAVIQVRGVTEELGDRSEKIKPVKPENTPPAWLWPVVGVAVGLGVMSLLAVVLVVVWVRRRRRRRRGGARVEEEERERVRHRSTGSDNNNGSKAWVEAGNLREERSGGKGRRGHEKNGGLKKKKKAKETGKKRREPLGEDAIRLGPLRKDLDIGSDTDVTQSSMEDVRYSRRDTSIHDHRTPEQKNFRLPTSHPQSPVQAPPRGWERNATPSHQRAQTPTNIAPVQWCGPDGSVVLIRAVRSGLDRVVLELLRAGVPVNNTDHTGRSALHWACTVNHLALARTLIRYAAAVDLQDNKGETPLFLSALHGCYDTARLLLLNGANQELCDHRGWRPLDVAREAMHHQVLELLLAHRGPRGPAPAAPDCEVLWDDRAFLYSPWAAAPSLPGRSASFSGAITPRGLSTPPPSNWLMGPVQCPSPQNWRPSLNQSTTALVTPRILGRPSRPISTLQEVTSEAEEEEREAREVPRAVTPHFLSPQPAPRQRSFSCTQHALQRRSSGNPGELSLSVALPTEKAANEHVEKAISPPPKEAPNQLESKSSIHIPPKPPIDPQKEVTIKNCTQKSETANHENVASSQPVV</sequence>
<evidence type="ECO:0000256" key="6">
    <source>
        <dbReference type="ARBA" id="ARBA00023157"/>
    </source>
</evidence>
<protein>
    <recommendedName>
        <fullName evidence="13">LNR domain-containing protein</fullName>
    </recommendedName>
</protein>
<accession>A0ABD1JB69</accession>
<dbReference type="PANTHER" id="PTHR24173:SF74">
    <property type="entry name" value="ANKYRIN REPEAT DOMAIN-CONTAINING PROTEIN 16"/>
    <property type="match status" value="1"/>
</dbReference>
<dbReference type="EMBL" id="JBHFQA010000017">
    <property type="protein sequence ID" value="KAL2084424.1"/>
    <property type="molecule type" value="Genomic_DNA"/>
</dbReference>
<keyword evidence="1 11" id="KW-0812">Transmembrane</keyword>
<feature type="region of interest" description="Disordered" evidence="10">
    <location>
        <begin position="741"/>
        <end position="783"/>
    </location>
</feature>
<dbReference type="InterPro" id="IPR000800">
    <property type="entry name" value="Notch_dom"/>
</dbReference>
<feature type="compositionally biased region" description="Basic residues" evidence="10">
    <location>
        <begin position="336"/>
        <end position="362"/>
    </location>
</feature>
<dbReference type="Pfam" id="PF07684">
    <property type="entry name" value="NODP"/>
    <property type="match status" value="1"/>
</dbReference>
<dbReference type="InterPro" id="IPR035993">
    <property type="entry name" value="Notch-like_dom_sf"/>
</dbReference>
<dbReference type="Gene3D" id="3.30.70.3310">
    <property type="match status" value="1"/>
</dbReference>
<keyword evidence="2" id="KW-0677">Repeat</keyword>
<dbReference type="PROSITE" id="PS50297">
    <property type="entry name" value="ANK_REP_REGION"/>
    <property type="match status" value="2"/>
</dbReference>
<organism evidence="14 15">
    <name type="scientific">Coilia grayii</name>
    <name type="common">Gray's grenadier anchovy</name>
    <dbReference type="NCBI Taxonomy" id="363190"/>
    <lineage>
        <taxon>Eukaryota</taxon>
        <taxon>Metazoa</taxon>
        <taxon>Chordata</taxon>
        <taxon>Craniata</taxon>
        <taxon>Vertebrata</taxon>
        <taxon>Euteleostomi</taxon>
        <taxon>Actinopterygii</taxon>
        <taxon>Neopterygii</taxon>
        <taxon>Teleostei</taxon>
        <taxon>Clupei</taxon>
        <taxon>Clupeiformes</taxon>
        <taxon>Clupeoidei</taxon>
        <taxon>Engraulidae</taxon>
        <taxon>Coilinae</taxon>
        <taxon>Coilia</taxon>
    </lineage>
</organism>
<dbReference type="PRINTS" id="PR01452">
    <property type="entry name" value="LNOTCHREPEAT"/>
</dbReference>
<evidence type="ECO:0000256" key="10">
    <source>
        <dbReference type="SAM" id="MobiDB-lite"/>
    </source>
</evidence>